<comment type="caution">
    <text evidence="2">The sequence shown here is derived from an EMBL/GenBank/DDBJ whole genome shotgun (WGS) entry which is preliminary data.</text>
</comment>
<dbReference type="EMBL" id="WFIY01000004">
    <property type="protein sequence ID" value="MUM65874.1"/>
    <property type="molecule type" value="Genomic_DNA"/>
</dbReference>
<reference evidence="2 3" key="1">
    <citation type="submission" date="2019-10" db="EMBL/GenBank/DDBJ databases">
        <title>Genome Sequences from Six Type Strain Members of the Archaeal Family Sulfolobaceae: Acidianus ambivalens, Acidianus infernus, Metallosphaera prunae, Stygiolobus azoricus, Sulfolobus metallicus, and Sulfurisphaera ohwakuensis.</title>
        <authorList>
            <person name="Counts J.A."/>
            <person name="Kelly R.M."/>
        </authorList>
    </citation>
    <scope>NUCLEOTIDE SEQUENCE [LARGE SCALE GENOMIC DNA]</scope>
    <source>
        <strain evidence="2 3">DSM 3191</strain>
    </source>
</reference>
<evidence type="ECO:0008006" key="4">
    <source>
        <dbReference type="Google" id="ProtNLM"/>
    </source>
</evidence>
<keyword evidence="1" id="KW-1133">Transmembrane helix</keyword>
<dbReference type="OrthoDB" id="42638at2157"/>
<dbReference type="AlphaFoldDB" id="A0A6A9QI17"/>
<feature type="transmembrane region" description="Helical" evidence="1">
    <location>
        <begin position="32"/>
        <end position="57"/>
    </location>
</feature>
<evidence type="ECO:0000313" key="3">
    <source>
        <dbReference type="Proteomes" id="UP000440125"/>
    </source>
</evidence>
<evidence type="ECO:0000313" key="2">
    <source>
        <dbReference type="EMBL" id="MUM65874.1"/>
    </source>
</evidence>
<feature type="transmembrane region" description="Helical" evidence="1">
    <location>
        <begin position="6"/>
        <end position="25"/>
    </location>
</feature>
<dbReference type="Proteomes" id="UP000440125">
    <property type="component" value="Unassembled WGS sequence"/>
</dbReference>
<keyword evidence="1" id="KW-0812">Transmembrane</keyword>
<evidence type="ECO:0000256" key="1">
    <source>
        <dbReference type="SAM" id="Phobius"/>
    </source>
</evidence>
<proteinExistence type="predicted"/>
<feature type="transmembrane region" description="Helical" evidence="1">
    <location>
        <begin position="69"/>
        <end position="94"/>
    </location>
</feature>
<keyword evidence="3" id="KW-1185">Reference proteome</keyword>
<name>A0A6A9QI17_ACIIN</name>
<sequence length="102" mass="10680">MVVAKVLATIGGILTLIAGIVDIATRNPLAHYIYGLNVISGSIMIYLGILGIVAGLMTLYGEYKNDRDFVIAGGALGLATPTEFSLLSLIGGLLMQKEKVKA</sequence>
<organism evidence="2 3">
    <name type="scientific">Acidianus infernus</name>
    <dbReference type="NCBI Taxonomy" id="12915"/>
    <lineage>
        <taxon>Archaea</taxon>
        <taxon>Thermoproteota</taxon>
        <taxon>Thermoprotei</taxon>
        <taxon>Sulfolobales</taxon>
        <taxon>Sulfolobaceae</taxon>
        <taxon>Acidianus</taxon>
    </lineage>
</organism>
<accession>A0A6A9QI17</accession>
<gene>
    <name evidence="2" type="ORF">D1867_11645</name>
</gene>
<keyword evidence="1" id="KW-0472">Membrane</keyword>
<protein>
    <recommendedName>
        <fullName evidence="4">DUF973 family protein</fullName>
    </recommendedName>
</protein>
<dbReference type="RefSeq" id="WP_155864264.1">
    <property type="nucleotide sequence ID" value="NZ_WFIY01000004.1"/>
</dbReference>